<dbReference type="SUPFAM" id="SSF56954">
    <property type="entry name" value="Outer membrane efflux proteins (OEP)"/>
    <property type="match status" value="1"/>
</dbReference>
<dbReference type="HOGENOM" id="CLU_2601327_0_0_4"/>
<keyword evidence="2" id="KW-1185">Reference proteome</keyword>
<dbReference type="Proteomes" id="UP000027604">
    <property type="component" value="Chromosome I"/>
</dbReference>
<dbReference type="OrthoDB" id="9770517at2"/>
<protein>
    <submittedName>
        <fullName evidence="1">Putative outer membrane domain protein</fullName>
    </submittedName>
</protein>
<name>W0V263_9BURK</name>
<organism evidence="1 2">
    <name type="scientific">Janthinobacterium agaricidamnosum NBRC 102515 = DSM 9628</name>
    <dbReference type="NCBI Taxonomy" id="1349767"/>
    <lineage>
        <taxon>Bacteria</taxon>
        <taxon>Pseudomonadati</taxon>
        <taxon>Pseudomonadota</taxon>
        <taxon>Betaproteobacteria</taxon>
        <taxon>Burkholderiales</taxon>
        <taxon>Oxalobacteraceae</taxon>
        <taxon>Janthinobacterium</taxon>
    </lineage>
</organism>
<evidence type="ECO:0000313" key="1">
    <source>
        <dbReference type="EMBL" id="CDG81720.1"/>
    </source>
</evidence>
<dbReference type="RefSeq" id="WP_038489390.1">
    <property type="nucleotide sequence ID" value="NZ_BCTH01000029.1"/>
</dbReference>
<dbReference type="KEGG" id="jag:GJA_1065"/>
<gene>
    <name evidence="1" type="primary">trpC</name>
    <name evidence="1" type="ORF">GJA_1065</name>
</gene>
<reference evidence="1 2" key="1">
    <citation type="journal article" date="2015" name="Genome Announc.">
        <title>Genome Sequence of Mushroom Soft-Rot Pathogen Janthinobacterium agaricidamnosum.</title>
        <authorList>
            <person name="Graupner K."/>
            <person name="Lackner G."/>
            <person name="Hertweck C."/>
        </authorList>
    </citation>
    <scope>NUCLEOTIDE SEQUENCE [LARGE SCALE GENOMIC DNA]</scope>
    <source>
        <strain evidence="2">NBRC 102515 / DSM 9628</strain>
    </source>
</reference>
<accession>W0V263</accession>
<evidence type="ECO:0000313" key="2">
    <source>
        <dbReference type="Proteomes" id="UP000027604"/>
    </source>
</evidence>
<proteinExistence type="predicted"/>
<dbReference type="EMBL" id="HG322949">
    <property type="protein sequence ID" value="CDG81720.1"/>
    <property type="molecule type" value="Genomic_DNA"/>
</dbReference>
<dbReference type="AlphaFoldDB" id="W0V263"/>
<dbReference type="PATRIC" id="fig|1349767.4.peg.2792"/>
<sequence>MLAADFQLQRALDEQQEAAIRYQPTVLTAWHEIDDTLLAYGAVQRRRAIPQDTIVHHQDAHDAALARYQAGAAPCQTCC</sequence>
<dbReference type="Gene3D" id="1.20.1600.10">
    <property type="entry name" value="Outer membrane efflux proteins (OEP)"/>
    <property type="match status" value="1"/>
</dbReference>